<evidence type="ECO:0000313" key="2">
    <source>
        <dbReference type="Proteomes" id="UP000244855"/>
    </source>
</evidence>
<dbReference type="EMBL" id="KZ805717">
    <property type="protein sequence ID" value="PVH92126.1"/>
    <property type="molecule type" value="Genomic_DNA"/>
</dbReference>
<sequence>MALERKHYHGFSLNLEKKKIRGASLSMVGAIAQLSLGLGVIKLQTIRSTHTQRLHPRDAGGDPQDTILKGDTIRRSLKDVSTATVELGLEPPVKAEYGSDRGLIITGGQGTADGGP</sequence>
<protein>
    <submittedName>
        <fullName evidence="1">Uncharacterized protein</fullName>
    </submittedName>
</protein>
<dbReference type="Proteomes" id="UP000244855">
    <property type="component" value="Unassembled WGS sequence"/>
</dbReference>
<accession>A0A2V1D276</accession>
<gene>
    <name evidence="1" type="ORF">DM02DRAFT_663242</name>
</gene>
<name>A0A2V1D276_9PLEO</name>
<proteinExistence type="predicted"/>
<organism evidence="1 2">
    <name type="scientific">Periconia macrospinosa</name>
    <dbReference type="NCBI Taxonomy" id="97972"/>
    <lineage>
        <taxon>Eukaryota</taxon>
        <taxon>Fungi</taxon>
        <taxon>Dikarya</taxon>
        <taxon>Ascomycota</taxon>
        <taxon>Pezizomycotina</taxon>
        <taxon>Dothideomycetes</taxon>
        <taxon>Pleosporomycetidae</taxon>
        <taxon>Pleosporales</taxon>
        <taxon>Massarineae</taxon>
        <taxon>Periconiaceae</taxon>
        <taxon>Periconia</taxon>
    </lineage>
</organism>
<evidence type="ECO:0000313" key="1">
    <source>
        <dbReference type="EMBL" id="PVH92126.1"/>
    </source>
</evidence>
<reference evidence="1 2" key="1">
    <citation type="journal article" date="2018" name="Sci. Rep.">
        <title>Comparative genomics provides insights into the lifestyle and reveals functional heterogeneity of dark septate endophytic fungi.</title>
        <authorList>
            <person name="Knapp D.G."/>
            <person name="Nemeth J.B."/>
            <person name="Barry K."/>
            <person name="Hainaut M."/>
            <person name="Henrissat B."/>
            <person name="Johnson J."/>
            <person name="Kuo A."/>
            <person name="Lim J.H.P."/>
            <person name="Lipzen A."/>
            <person name="Nolan M."/>
            <person name="Ohm R.A."/>
            <person name="Tamas L."/>
            <person name="Grigoriev I.V."/>
            <person name="Spatafora J.W."/>
            <person name="Nagy L.G."/>
            <person name="Kovacs G.M."/>
        </authorList>
    </citation>
    <scope>NUCLEOTIDE SEQUENCE [LARGE SCALE GENOMIC DNA]</scope>
    <source>
        <strain evidence="1 2">DSE2036</strain>
    </source>
</reference>
<dbReference type="AlphaFoldDB" id="A0A2V1D276"/>
<keyword evidence="2" id="KW-1185">Reference proteome</keyword>